<accession>A0ABN1ASD6</accession>
<dbReference type="RefSeq" id="WP_344094969.1">
    <property type="nucleotide sequence ID" value="NZ_BAAAHB010000077.1"/>
</dbReference>
<dbReference type="InterPro" id="IPR009288">
    <property type="entry name" value="AIG2-like_dom"/>
</dbReference>
<dbReference type="InterPro" id="IPR036568">
    <property type="entry name" value="GGCT-like_sf"/>
</dbReference>
<protein>
    <submittedName>
        <fullName evidence="2">Gamma-glutamylcyclotransferase</fullName>
    </submittedName>
</protein>
<dbReference type="InterPro" id="IPR013024">
    <property type="entry name" value="GGCT-like"/>
</dbReference>
<dbReference type="Proteomes" id="UP001499895">
    <property type="component" value="Unassembled WGS sequence"/>
</dbReference>
<comment type="caution">
    <text evidence="2">The sequence shown here is derived from an EMBL/GenBank/DDBJ whole genome shotgun (WGS) entry which is preliminary data.</text>
</comment>
<feature type="domain" description="Gamma-glutamylcyclotransferase AIG2-like" evidence="1">
    <location>
        <begin position="10"/>
        <end position="136"/>
    </location>
</feature>
<keyword evidence="3" id="KW-1185">Reference proteome</keyword>
<name>A0ABN1ASD6_9ACTN</name>
<evidence type="ECO:0000259" key="1">
    <source>
        <dbReference type="Pfam" id="PF06094"/>
    </source>
</evidence>
<dbReference type="EMBL" id="BAAAHB010000077">
    <property type="protein sequence ID" value="GAA0482904.1"/>
    <property type="molecule type" value="Genomic_DNA"/>
</dbReference>
<evidence type="ECO:0000313" key="3">
    <source>
        <dbReference type="Proteomes" id="UP001499895"/>
    </source>
</evidence>
<reference evidence="2 3" key="1">
    <citation type="journal article" date="2019" name="Int. J. Syst. Evol. Microbiol.">
        <title>The Global Catalogue of Microorganisms (GCM) 10K type strain sequencing project: providing services to taxonomists for standard genome sequencing and annotation.</title>
        <authorList>
            <consortium name="The Broad Institute Genomics Platform"/>
            <consortium name="The Broad Institute Genome Sequencing Center for Infectious Disease"/>
            <person name="Wu L."/>
            <person name="Ma J."/>
        </authorList>
    </citation>
    <scope>NUCLEOTIDE SEQUENCE [LARGE SCALE GENOMIC DNA]</scope>
    <source>
        <strain evidence="2 3">JCM 10649</strain>
    </source>
</reference>
<proteinExistence type="predicted"/>
<gene>
    <name evidence="2" type="ORF">GCM10009544_50980</name>
</gene>
<dbReference type="SUPFAM" id="SSF110857">
    <property type="entry name" value="Gamma-glutamyl cyclotransferase-like"/>
    <property type="match status" value="1"/>
</dbReference>
<organism evidence="2 3">
    <name type="scientific">Streptomyces stramineus</name>
    <dbReference type="NCBI Taxonomy" id="173861"/>
    <lineage>
        <taxon>Bacteria</taxon>
        <taxon>Bacillati</taxon>
        <taxon>Actinomycetota</taxon>
        <taxon>Actinomycetes</taxon>
        <taxon>Kitasatosporales</taxon>
        <taxon>Streptomycetaceae</taxon>
        <taxon>Streptomyces</taxon>
    </lineage>
</organism>
<dbReference type="Gene3D" id="3.10.490.10">
    <property type="entry name" value="Gamma-glutamyl cyclotransferase-like"/>
    <property type="match status" value="1"/>
</dbReference>
<evidence type="ECO:0000313" key="2">
    <source>
        <dbReference type="EMBL" id="GAA0482904.1"/>
    </source>
</evidence>
<dbReference type="Pfam" id="PF06094">
    <property type="entry name" value="GGACT"/>
    <property type="match status" value="1"/>
</dbReference>
<dbReference type="CDD" id="cd06661">
    <property type="entry name" value="GGCT_like"/>
    <property type="match status" value="1"/>
</dbReference>
<sequence length="138" mass="14749">MDADPEQLPVFVYGTLRPGQSNYGRFLHGRTAAEEPARMRGAVLYEGPGYPYAVTDPSGEIHGELISLAAAHHGAVLASLDRLEGHARGSTHHYVRVERTVLPAAGGAVRAWVYLAADALARRLRAVGTPIPGGSWPE</sequence>